<dbReference type="EMBL" id="JAVLET010000004">
    <property type="protein sequence ID" value="KAL0470069.1"/>
    <property type="molecule type" value="Genomic_DNA"/>
</dbReference>
<gene>
    <name evidence="1" type="ORF">QR685DRAFT_243635</name>
</gene>
<keyword evidence="2" id="KW-1185">Reference proteome</keyword>
<accession>A0ABR3DBK8</accession>
<comment type="caution">
    <text evidence="1">The sequence shown here is derived from an EMBL/GenBank/DDBJ whole genome shotgun (WGS) entry which is preliminary data.</text>
</comment>
<evidence type="ECO:0000313" key="2">
    <source>
        <dbReference type="Proteomes" id="UP001451303"/>
    </source>
</evidence>
<sequence>MSWRPPPMSSTARLIVPLRTPIHTSDDAWNNAAVQLPAFCQHTGLQVYAYATNSDAPSPLATAVNVRLSSIPVEDEGWSRYVVLNGLTLSRTGRWRVFLHGVVRSEEVWRIPAGDVQVKIAFVDVGGGPYLCKCFPLSTGLAWVL</sequence>
<dbReference type="Proteomes" id="UP001451303">
    <property type="component" value="Unassembled WGS sequence"/>
</dbReference>
<proteinExistence type="predicted"/>
<name>A0ABR3DBK8_NEUIN</name>
<evidence type="ECO:0000313" key="1">
    <source>
        <dbReference type="EMBL" id="KAL0470069.1"/>
    </source>
</evidence>
<protein>
    <submittedName>
        <fullName evidence="1">Uncharacterized protein</fullName>
    </submittedName>
</protein>
<reference evidence="1 2" key="1">
    <citation type="submission" date="2023-09" db="EMBL/GenBank/DDBJ databases">
        <title>Multi-omics analysis of a traditional fermented food reveals byproduct-associated fungal strains for waste-to-food upcycling.</title>
        <authorList>
            <consortium name="Lawrence Berkeley National Laboratory"/>
            <person name="Rekdal V.M."/>
            <person name="Villalobos-Escobedo J.M."/>
            <person name="Rodriguez-Valeron N."/>
            <person name="Garcia M.O."/>
            <person name="Vasquez D.P."/>
            <person name="Damayanti I."/>
            <person name="Sorensen P.M."/>
            <person name="Baidoo E.E."/>
            <person name="De Carvalho A.C."/>
            <person name="Riley R."/>
            <person name="Lipzen A."/>
            <person name="He G."/>
            <person name="Yan M."/>
            <person name="Haridas S."/>
            <person name="Daum C."/>
            <person name="Yoshinaga Y."/>
            <person name="Ng V."/>
            <person name="Grigoriev I.V."/>
            <person name="Munk R."/>
            <person name="Nuraida L."/>
            <person name="Wijaya C.H."/>
            <person name="Morales P.-C."/>
            <person name="Keasling J.D."/>
        </authorList>
    </citation>
    <scope>NUCLEOTIDE SEQUENCE [LARGE SCALE GENOMIC DNA]</scope>
    <source>
        <strain evidence="1 2">FGSC 2613</strain>
    </source>
</reference>
<organism evidence="1 2">
    <name type="scientific">Neurospora intermedia</name>
    <dbReference type="NCBI Taxonomy" id="5142"/>
    <lineage>
        <taxon>Eukaryota</taxon>
        <taxon>Fungi</taxon>
        <taxon>Dikarya</taxon>
        <taxon>Ascomycota</taxon>
        <taxon>Pezizomycotina</taxon>
        <taxon>Sordariomycetes</taxon>
        <taxon>Sordariomycetidae</taxon>
        <taxon>Sordariales</taxon>
        <taxon>Sordariaceae</taxon>
        <taxon>Neurospora</taxon>
    </lineage>
</organism>